<dbReference type="OrthoDB" id="9801454at2"/>
<dbReference type="InterPro" id="IPR036425">
    <property type="entry name" value="MoaB/Mog-like_dom_sf"/>
</dbReference>
<evidence type="ECO:0000313" key="2">
    <source>
        <dbReference type="EMBL" id="ATB47762.1"/>
    </source>
</evidence>
<reference evidence="2 3" key="1">
    <citation type="submission" date="2017-06" db="EMBL/GenBank/DDBJ databases">
        <title>Sequencing and comparative analysis of myxobacterial genomes.</title>
        <authorList>
            <person name="Rupp O."/>
            <person name="Goesmann A."/>
            <person name="Sogaard-Andersen L."/>
        </authorList>
    </citation>
    <scope>NUCLEOTIDE SEQUENCE [LARGE SCALE GENOMIC DNA]</scope>
    <source>
        <strain evidence="2 3">DSM 14697</strain>
    </source>
</reference>
<dbReference type="Proteomes" id="UP000217343">
    <property type="component" value="Chromosome"/>
</dbReference>
<dbReference type="InterPro" id="IPR050101">
    <property type="entry name" value="CinA"/>
</dbReference>
<gene>
    <name evidence="2" type="ORF">MYMAC_003379</name>
</gene>
<evidence type="ECO:0000313" key="3">
    <source>
        <dbReference type="Proteomes" id="UP000217343"/>
    </source>
</evidence>
<sequence length="246" mass="26804">MERTGAAAVIIGNEVLTAKVQDLNGPHLIQRLREVGIPLLSVETVLDDVDAIVDAVARARRKARYVFTSGGIGPTHDDVTVRAVAMALGRRVVRLQEMLDLILSRATEERQVTPEALRLADAPEGAVLLQQSSTWFPVLTVDDIFLLPGVPQLFRMQLDTVLARLGGTPVAVSCLYLRLGESDIAAVLDRVALDMPHVAIGSYPEFDPAKDYRVKVTVESAQRGPVDEALERIVTGLPEDAVVRRE</sequence>
<dbReference type="InterPro" id="IPR056596">
    <property type="entry name" value="FLAD1_M"/>
</dbReference>
<dbReference type="Pfam" id="PF24102">
    <property type="entry name" value="FLAD1_M"/>
    <property type="match status" value="1"/>
</dbReference>
<protein>
    <submittedName>
        <fullName evidence="2">Molybdopterin-binding protein</fullName>
    </submittedName>
</protein>
<dbReference type="KEGG" id="mmas:MYMAC_003379"/>
<dbReference type="EMBL" id="CP022203">
    <property type="protein sequence ID" value="ATB47762.1"/>
    <property type="molecule type" value="Genomic_DNA"/>
</dbReference>
<accession>A0A250JWB2</accession>
<dbReference type="RefSeq" id="WP_095958839.1">
    <property type="nucleotide sequence ID" value="NZ_CP022203.1"/>
</dbReference>
<dbReference type="SUPFAM" id="SSF53218">
    <property type="entry name" value="Molybdenum cofactor biosynthesis proteins"/>
    <property type="match status" value="1"/>
</dbReference>
<dbReference type="PANTHER" id="PTHR13939">
    <property type="entry name" value="NICOTINAMIDE-NUCLEOTIDE AMIDOHYDROLASE PNCC"/>
    <property type="match status" value="1"/>
</dbReference>
<dbReference type="PANTHER" id="PTHR13939:SF0">
    <property type="entry name" value="NMN AMIDOHYDROLASE-LIKE PROTEIN YFAY"/>
    <property type="match status" value="1"/>
</dbReference>
<evidence type="ECO:0000259" key="1">
    <source>
        <dbReference type="SMART" id="SM00852"/>
    </source>
</evidence>
<name>A0A250JWB2_9BACT</name>
<dbReference type="InterPro" id="IPR001453">
    <property type="entry name" value="MoaB/Mog_dom"/>
</dbReference>
<dbReference type="SMART" id="SM00852">
    <property type="entry name" value="MoCF_biosynth"/>
    <property type="match status" value="1"/>
</dbReference>
<feature type="domain" description="MoaB/Mog" evidence="1">
    <location>
        <begin position="7"/>
        <end position="168"/>
    </location>
</feature>
<proteinExistence type="predicted"/>
<organism evidence="2 3">
    <name type="scientific">Corallococcus macrosporus DSM 14697</name>
    <dbReference type="NCBI Taxonomy" id="1189310"/>
    <lineage>
        <taxon>Bacteria</taxon>
        <taxon>Pseudomonadati</taxon>
        <taxon>Myxococcota</taxon>
        <taxon>Myxococcia</taxon>
        <taxon>Myxococcales</taxon>
        <taxon>Cystobacterineae</taxon>
        <taxon>Myxococcaceae</taxon>
        <taxon>Corallococcus</taxon>
    </lineage>
</organism>
<keyword evidence="3" id="KW-1185">Reference proteome</keyword>
<dbReference type="AlphaFoldDB" id="A0A250JWB2"/>
<dbReference type="Gene3D" id="3.40.980.10">
    <property type="entry name" value="MoaB/Mog-like domain"/>
    <property type="match status" value="1"/>
</dbReference>
<dbReference type="Pfam" id="PF00994">
    <property type="entry name" value="MoCF_biosynth"/>
    <property type="match status" value="1"/>
</dbReference>